<keyword evidence="4 7" id="KW-1133">Transmembrane helix</keyword>
<comment type="subcellular location">
    <subcellularLocation>
        <location evidence="1">Cell membrane</location>
        <topology evidence="1">Single-pass membrane protein</topology>
    </subcellularLocation>
</comment>
<organism evidence="9 10">
    <name type="scientific">Lactococcus taiwanensis</name>
    <dbReference type="NCBI Taxonomy" id="1151742"/>
    <lineage>
        <taxon>Bacteria</taxon>
        <taxon>Bacillati</taxon>
        <taxon>Bacillota</taxon>
        <taxon>Bacilli</taxon>
        <taxon>Lactobacillales</taxon>
        <taxon>Streptococcaceae</taxon>
        <taxon>Lactococcus</taxon>
    </lineage>
</organism>
<evidence type="ECO:0000256" key="4">
    <source>
        <dbReference type="ARBA" id="ARBA00022989"/>
    </source>
</evidence>
<accession>A0AA45KFU1</accession>
<feature type="region of interest" description="Disordered" evidence="6">
    <location>
        <begin position="117"/>
        <end position="155"/>
    </location>
</feature>
<keyword evidence="10" id="KW-1185">Reference proteome</keyword>
<reference evidence="9 10" key="1">
    <citation type="submission" date="2021-02" db="EMBL/GenBank/DDBJ databases">
        <title>Complete genome sequence of Lactococcus lactis strain K_LL004.</title>
        <authorList>
            <person name="Kim H.B."/>
        </authorList>
    </citation>
    <scope>NUCLEOTIDE SEQUENCE [LARGE SCALE GENOMIC DNA]</scope>
    <source>
        <strain evidence="9 10">K_LL004</strain>
    </source>
</reference>
<evidence type="ECO:0000256" key="5">
    <source>
        <dbReference type="ARBA" id="ARBA00023136"/>
    </source>
</evidence>
<dbReference type="InterPro" id="IPR052027">
    <property type="entry name" value="PspC"/>
</dbReference>
<dbReference type="Pfam" id="PF04024">
    <property type="entry name" value="PspC"/>
    <property type="match status" value="1"/>
</dbReference>
<evidence type="ECO:0000313" key="10">
    <source>
        <dbReference type="Proteomes" id="UP000663608"/>
    </source>
</evidence>
<dbReference type="PANTHER" id="PTHR33885:SF3">
    <property type="entry name" value="PHAGE SHOCK PROTEIN C"/>
    <property type="match status" value="1"/>
</dbReference>
<dbReference type="EMBL" id="CP070872">
    <property type="protein sequence ID" value="QSE76577.1"/>
    <property type="molecule type" value="Genomic_DNA"/>
</dbReference>
<dbReference type="Proteomes" id="UP000663608">
    <property type="component" value="Chromosome"/>
</dbReference>
<protein>
    <submittedName>
        <fullName evidence="9">PspC domain-containing protein</fullName>
    </submittedName>
</protein>
<keyword evidence="5 7" id="KW-0472">Membrane</keyword>
<keyword evidence="2" id="KW-1003">Cell membrane</keyword>
<evidence type="ECO:0000259" key="8">
    <source>
        <dbReference type="Pfam" id="PF04024"/>
    </source>
</evidence>
<feature type="compositionally biased region" description="Polar residues" evidence="6">
    <location>
        <begin position="117"/>
        <end position="126"/>
    </location>
</feature>
<feature type="domain" description="Phage shock protein PspC N-terminal" evidence="8">
    <location>
        <begin position="4"/>
        <end position="64"/>
    </location>
</feature>
<dbReference type="RefSeq" id="WP_075525345.1">
    <property type="nucleotide sequence ID" value="NZ_BNDT01000004.1"/>
</dbReference>
<evidence type="ECO:0000256" key="1">
    <source>
        <dbReference type="ARBA" id="ARBA00004162"/>
    </source>
</evidence>
<dbReference type="GO" id="GO:0005886">
    <property type="term" value="C:plasma membrane"/>
    <property type="evidence" value="ECO:0007669"/>
    <property type="project" value="UniProtKB-SubCell"/>
</dbReference>
<dbReference type="AlphaFoldDB" id="A0AA45KFU1"/>
<keyword evidence="3 7" id="KW-0812">Transmembrane</keyword>
<feature type="transmembrane region" description="Helical" evidence="7">
    <location>
        <begin position="35"/>
        <end position="61"/>
    </location>
</feature>
<evidence type="ECO:0000256" key="6">
    <source>
        <dbReference type="SAM" id="MobiDB-lite"/>
    </source>
</evidence>
<dbReference type="PANTHER" id="PTHR33885">
    <property type="entry name" value="PHAGE SHOCK PROTEIN C"/>
    <property type="match status" value="1"/>
</dbReference>
<name>A0AA45KFU1_9LACT</name>
<evidence type="ECO:0000313" key="9">
    <source>
        <dbReference type="EMBL" id="QSE76577.1"/>
    </source>
</evidence>
<dbReference type="InterPro" id="IPR007168">
    <property type="entry name" value="Phageshock_PspC_N"/>
</dbReference>
<proteinExistence type="predicted"/>
<evidence type="ECO:0000256" key="3">
    <source>
        <dbReference type="ARBA" id="ARBA00022692"/>
    </source>
</evidence>
<evidence type="ECO:0000256" key="2">
    <source>
        <dbReference type="ARBA" id="ARBA00022475"/>
    </source>
</evidence>
<dbReference type="KEGG" id="lti:JW886_08965"/>
<gene>
    <name evidence="9" type="ORF">JW886_08965</name>
</gene>
<evidence type="ECO:0000256" key="7">
    <source>
        <dbReference type="SAM" id="Phobius"/>
    </source>
</evidence>
<sequence>MSQRQLTKSTTNRRVSGVIAGICEYFGLGRDVVTILRILFVVLAFGSWGGLIPLYFVASWIMPSARNNRYYDDQGDTYQANWDRKAQNFDEKMDGWSQRYSDKMNSWSQRYEDKFNQNKGQANNWGNPWDEPDPKQKRKMKEAEPVEKEDDWSDF</sequence>